<dbReference type="AlphaFoldDB" id="A0AAE9WA77"/>
<gene>
    <name evidence="4" type="ORF">SOMG_00021</name>
</gene>
<dbReference type="KEGG" id="som:SOMG_00021"/>
<sequence>MGEESQMQGENLLAHDEYLYTNEYGIPPPRQENVTELSRYLNDLRNALNEKNYFFQRHELEQSLERIALRNREMNVQNEEYERTVIHFTNNMRALEQLRAIESRLNHYRNEEETNNSQPPQWFVNFLNDPNGGFLSLKQGVGSLRQEVGSLRQEVGSIRQEVVLMEQRQNLRFDGIDQKLNKQEYRYYRLHNIQMRSLGKSIDIVPYLNGQLPDIDLPRIYSIEDIERLTKDQCTRYLNGYGIRFGPNETIKLKERIRDAVGLHSVTDAEFRFSAFY</sequence>
<keyword evidence="2" id="KW-0175">Coiled coil</keyword>
<evidence type="ECO:0000256" key="1">
    <source>
        <dbReference type="ARBA" id="ARBA00005788"/>
    </source>
</evidence>
<evidence type="ECO:0000313" key="4">
    <source>
        <dbReference type="EMBL" id="WBW72551.1"/>
    </source>
</evidence>
<feature type="coiled-coil region" evidence="2">
    <location>
        <begin position="57"/>
        <end position="111"/>
    </location>
</feature>
<evidence type="ECO:0000313" key="5">
    <source>
        <dbReference type="Proteomes" id="UP001212411"/>
    </source>
</evidence>
<organism evidence="4 5">
    <name type="scientific">Schizosaccharomyces osmophilus</name>
    <dbReference type="NCBI Taxonomy" id="2545709"/>
    <lineage>
        <taxon>Eukaryota</taxon>
        <taxon>Fungi</taxon>
        <taxon>Dikarya</taxon>
        <taxon>Ascomycota</taxon>
        <taxon>Taphrinomycotina</taxon>
        <taxon>Schizosaccharomycetes</taxon>
        <taxon>Schizosaccharomycetales</taxon>
        <taxon>Schizosaccharomycetaceae</taxon>
        <taxon>Schizosaccharomyces</taxon>
    </lineage>
</organism>
<dbReference type="EMBL" id="CP115611">
    <property type="protein sequence ID" value="WBW72551.1"/>
    <property type="molecule type" value="Genomic_DNA"/>
</dbReference>
<feature type="domain" description="Mug135-like C-terminal" evidence="3">
    <location>
        <begin position="191"/>
        <end position="263"/>
    </location>
</feature>
<comment type="similarity">
    <text evidence="1">Belongs to the UPF0612 family.</text>
</comment>
<dbReference type="RefSeq" id="XP_056036794.1">
    <property type="nucleotide sequence ID" value="XM_056178820.1"/>
</dbReference>
<dbReference type="InterPro" id="IPR013902">
    <property type="entry name" value="Mug135-like_C"/>
</dbReference>
<protein>
    <submittedName>
        <fullName evidence="4">Cell surface glycoprotein</fullName>
    </submittedName>
</protein>
<evidence type="ECO:0000256" key="2">
    <source>
        <dbReference type="SAM" id="Coils"/>
    </source>
</evidence>
<dbReference type="Proteomes" id="UP001212411">
    <property type="component" value="Chromosome 1"/>
</dbReference>
<evidence type="ECO:0000259" key="3">
    <source>
        <dbReference type="Pfam" id="PF08593"/>
    </source>
</evidence>
<keyword evidence="5" id="KW-1185">Reference proteome</keyword>
<name>A0AAE9WA77_9SCHI</name>
<accession>A0AAE9WA77</accession>
<dbReference type="Pfam" id="PF08593">
    <property type="entry name" value="Mug135_C"/>
    <property type="match status" value="1"/>
</dbReference>
<reference evidence="4 5" key="1">
    <citation type="journal article" date="2023" name="G3 (Bethesda)">
        <title>A high-quality reference genome for the fission yeast Schizosaccharomyces osmophilus.</title>
        <authorList>
            <person name="Jia G.S."/>
            <person name="Zhang W.C."/>
            <person name="Liang Y."/>
            <person name="Liu X.H."/>
            <person name="Rhind N."/>
            <person name="Pidoux A."/>
            <person name="Brysch-Herzberg M."/>
            <person name="Du L.L."/>
        </authorList>
    </citation>
    <scope>NUCLEOTIDE SEQUENCE [LARGE SCALE GENOMIC DNA]</scope>
    <source>
        <strain evidence="4 5">CBS 15793</strain>
    </source>
</reference>
<dbReference type="GeneID" id="80873509"/>
<proteinExistence type="inferred from homology"/>